<evidence type="ECO:0000313" key="2">
    <source>
        <dbReference type="Proteomes" id="UP001054945"/>
    </source>
</evidence>
<protein>
    <recommendedName>
        <fullName evidence="3">Secreted protein</fullName>
    </recommendedName>
</protein>
<keyword evidence="2" id="KW-1185">Reference proteome</keyword>
<evidence type="ECO:0000313" key="1">
    <source>
        <dbReference type="EMBL" id="GIY00478.1"/>
    </source>
</evidence>
<reference evidence="1 2" key="1">
    <citation type="submission" date="2021-06" db="EMBL/GenBank/DDBJ databases">
        <title>Caerostris extrusa draft genome.</title>
        <authorList>
            <person name="Kono N."/>
            <person name="Arakawa K."/>
        </authorList>
    </citation>
    <scope>NUCLEOTIDE SEQUENCE [LARGE SCALE GENOMIC DNA]</scope>
</reference>
<dbReference type="Proteomes" id="UP001054945">
    <property type="component" value="Unassembled WGS sequence"/>
</dbReference>
<comment type="caution">
    <text evidence="1">The sequence shown here is derived from an EMBL/GenBank/DDBJ whole genome shotgun (WGS) entry which is preliminary data.</text>
</comment>
<accession>A0AAV4PSS9</accession>
<name>A0AAV4PSS9_CAEEX</name>
<organism evidence="1 2">
    <name type="scientific">Caerostris extrusa</name>
    <name type="common">Bark spider</name>
    <name type="synonym">Caerostris bankana</name>
    <dbReference type="NCBI Taxonomy" id="172846"/>
    <lineage>
        <taxon>Eukaryota</taxon>
        <taxon>Metazoa</taxon>
        <taxon>Ecdysozoa</taxon>
        <taxon>Arthropoda</taxon>
        <taxon>Chelicerata</taxon>
        <taxon>Arachnida</taxon>
        <taxon>Araneae</taxon>
        <taxon>Araneomorphae</taxon>
        <taxon>Entelegynae</taxon>
        <taxon>Araneoidea</taxon>
        <taxon>Araneidae</taxon>
        <taxon>Caerostris</taxon>
    </lineage>
</organism>
<proteinExistence type="predicted"/>
<sequence>MLSWIAFWVPQAGRGQVAWLSTSTLLQMRNSISNNKVQTYQVKPETTMFSMKERIDRRWSDLVRDTTANLPRPISETRRILPSDPTPEYFTIILGTSQC</sequence>
<dbReference type="EMBL" id="BPLR01005186">
    <property type="protein sequence ID" value="GIY00478.1"/>
    <property type="molecule type" value="Genomic_DNA"/>
</dbReference>
<gene>
    <name evidence="1" type="ORF">CEXT_457251</name>
</gene>
<evidence type="ECO:0008006" key="3">
    <source>
        <dbReference type="Google" id="ProtNLM"/>
    </source>
</evidence>
<dbReference type="AlphaFoldDB" id="A0AAV4PSS9"/>